<dbReference type="AlphaFoldDB" id="A0A395JF67"/>
<protein>
    <submittedName>
        <fullName evidence="2">Uncharacterized protein (TIGR01244 family)</fullName>
    </submittedName>
</protein>
<evidence type="ECO:0000259" key="1">
    <source>
        <dbReference type="Pfam" id="PF04273"/>
    </source>
</evidence>
<dbReference type="Proteomes" id="UP000253083">
    <property type="component" value="Unassembled WGS sequence"/>
</dbReference>
<dbReference type="InParanoid" id="A0A395JF67"/>
<evidence type="ECO:0000313" key="3">
    <source>
        <dbReference type="Proteomes" id="UP000253083"/>
    </source>
</evidence>
<dbReference type="InterPro" id="IPR005939">
    <property type="entry name" value="BLH_phosphatase-like"/>
</dbReference>
<accession>A0A395JF67</accession>
<comment type="caution">
    <text evidence="2">The sequence shown here is derived from an EMBL/GenBank/DDBJ whole genome shotgun (WGS) entry which is preliminary data.</text>
</comment>
<name>A0A395JF67_9GAMM</name>
<dbReference type="NCBIfam" id="TIGR01244">
    <property type="entry name" value="TIGR01244 family sulfur transferase"/>
    <property type="match status" value="1"/>
</dbReference>
<evidence type="ECO:0000313" key="2">
    <source>
        <dbReference type="EMBL" id="RBP48324.1"/>
    </source>
</evidence>
<feature type="domain" description="Beta-lactamase hydrolase-like protein phosphatase-like" evidence="1">
    <location>
        <begin position="3"/>
        <end position="108"/>
    </location>
</feature>
<organism evidence="2 3">
    <name type="scientific">Arenicella xantha</name>
    <dbReference type="NCBI Taxonomy" id="644221"/>
    <lineage>
        <taxon>Bacteria</taxon>
        <taxon>Pseudomonadati</taxon>
        <taxon>Pseudomonadota</taxon>
        <taxon>Gammaproteobacteria</taxon>
        <taxon>Arenicellales</taxon>
        <taxon>Arenicellaceae</taxon>
        <taxon>Arenicella</taxon>
    </lineage>
</organism>
<dbReference type="Pfam" id="PF04273">
    <property type="entry name" value="BLH_phosphatase"/>
    <property type="match status" value="1"/>
</dbReference>
<gene>
    <name evidence="2" type="ORF">DFR28_10853</name>
</gene>
<reference evidence="2 3" key="1">
    <citation type="submission" date="2018-06" db="EMBL/GenBank/DDBJ databases">
        <title>Genomic Encyclopedia of Type Strains, Phase IV (KMG-IV): sequencing the most valuable type-strain genomes for metagenomic binning, comparative biology and taxonomic classification.</title>
        <authorList>
            <person name="Goeker M."/>
        </authorList>
    </citation>
    <scope>NUCLEOTIDE SEQUENCE [LARGE SCALE GENOMIC DNA]</scope>
    <source>
        <strain evidence="2 3">DSM 24032</strain>
    </source>
</reference>
<proteinExistence type="predicted"/>
<dbReference type="RefSeq" id="WP_113955801.1">
    <property type="nucleotide sequence ID" value="NZ_QNRT01000008.1"/>
</dbReference>
<dbReference type="GO" id="GO:0016787">
    <property type="term" value="F:hydrolase activity"/>
    <property type="evidence" value="ECO:0007669"/>
    <property type="project" value="InterPro"/>
</dbReference>
<dbReference type="InterPro" id="IPR029021">
    <property type="entry name" value="Prot-tyrosine_phosphatase-like"/>
</dbReference>
<keyword evidence="3" id="KW-1185">Reference proteome</keyword>
<dbReference type="CDD" id="cd14503">
    <property type="entry name" value="PTP-bact"/>
    <property type="match status" value="1"/>
</dbReference>
<sequence length="143" mass="15565">MKHLHKNIFVGGQIQAADFDALAHAGIKVIINNRPDGEEPNQLTAHQARELAAEYGIDYHYLPMANGQPMPDDLVANFKSIIDSNEDPIFAHCRSGMRSSFIWAIGQIEAKNLSADETIESAQAAGIPLGNARAVLESLENSK</sequence>
<dbReference type="EMBL" id="QNRT01000008">
    <property type="protein sequence ID" value="RBP48324.1"/>
    <property type="molecule type" value="Genomic_DNA"/>
</dbReference>
<dbReference type="Gene3D" id="3.90.190.10">
    <property type="entry name" value="Protein tyrosine phosphatase superfamily"/>
    <property type="match status" value="1"/>
</dbReference>
<dbReference type="OrthoDB" id="9802771at2"/>
<dbReference type="SUPFAM" id="SSF52799">
    <property type="entry name" value="(Phosphotyrosine protein) phosphatases II"/>
    <property type="match status" value="1"/>
</dbReference>